<dbReference type="PROSITE" id="PS51186">
    <property type="entry name" value="GNAT"/>
    <property type="match status" value="1"/>
</dbReference>
<dbReference type="CDD" id="cd04301">
    <property type="entry name" value="NAT_SF"/>
    <property type="match status" value="1"/>
</dbReference>
<protein>
    <submittedName>
        <fullName evidence="2">N-acetyltransferase</fullName>
    </submittedName>
</protein>
<gene>
    <name evidence="2" type="ORF">EGN73_03700</name>
</gene>
<evidence type="ECO:0000259" key="1">
    <source>
        <dbReference type="PROSITE" id="PS51186"/>
    </source>
</evidence>
<name>A0A951MD49_9BACT</name>
<reference evidence="2 3" key="1">
    <citation type="journal article" date="2020" name="Syst. Appl. Microbiol.">
        <title>Arthrospiribacter ruber gen. nov., sp. nov., a novel bacterium isolated from Arthrospira cultures.</title>
        <authorList>
            <person name="Waleron M."/>
            <person name="Misztak A."/>
            <person name="Waleron M.M."/>
            <person name="Furmaniak M."/>
            <person name="Mrozik A."/>
            <person name="Waleron K."/>
        </authorList>
    </citation>
    <scope>NUCLEOTIDE SEQUENCE [LARGE SCALE GENOMIC DNA]</scope>
    <source>
        <strain evidence="2 3">DPMB0001</strain>
    </source>
</reference>
<proteinExistence type="predicted"/>
<accession>A0A951MD49</accession>
<keyword evidence="3" id="KW-1185">Reference proteome</keyword>
<dbReference type="PANTHER" id="PTHR43617:SF2">
    <property type="entry name" value="UPF0039 PROTEIN SLL0451"/>
    <property type="match status" value="1"/>
</dbReference>
<dbReference type="Pfam" id="PF00583">
    <property type="entry name" value="Acetyltransf_1"/>
    <property type="match status" value="1"/>
</dbReference>
<evidence type="ECO:0000313" key="3">
    <source>
        <dbReference type="Proteomes" id="UP000727490"/>
    </source>
</evidence>
<feature type="domain" description="N-acetyltransferase" evidence="1">
    <location>
        <begin position="9"/>
        <end position="160"/>
    </location>
</feature>
<dbReference type="InterPro" id="IPR050276">
    <property type="entry name" value="MshD_Acetyltransferase"/>
</dbReference>
<dbReference type="GO" id="GO:0016747">
    <property type="term" value="F:acyltransferase activity, transferring groups other than amino-acyl groups"/>
    <property type="evidence" value="ECO:0007669"/>
    <property type="project" value="InterPro"/>
</dbReference>
<comment type="caution">
    <text evidence="2">The sequence shown here is derived from an EMBL/GenBank/DDBJ whole genome shotgun (WGS) entry which is preliminary data.</text>
</comment>
<organism evidence="2 3">
    <name type="scientific">Arthrospiribacter ruber</name>
    <dbReference type="NCBI Taxonomy" id="2487934"/>
    <lineage>
        <taxon>Bacteria</taxon>
        <taxon>Pseudomonadati</taxon>
        <taxon>Bacteroidota</taxon>
        <taxon>Cytophagia</taxon>
        <taxon>Cytophagales</taxon>
        <taxon>Cyclobacteriaceae</taxon>
        <taxon>Arthrospiribacter</taxon>
    </lineage>
</organism>
<dbReference type="RefSeq" id="WP_219287126.1">
    <property type="nucleotide sequence ID" value="NZ_RPHB01000002.1"/>
</dbReference>
<dbReference type="EMBL" id="RPHB01000002">
    <property type="protein sequence ID" value="MBW3466911.1"/>
    <property type="molecule type" value="Genomic_DNA"/>
</dbReference>
<dbReference type="AlphaFoldDB" id="A0A951MD49"/>
<evidence type="ECO:0000313" key="2">
    <source>
        <dbReference type="EMBL" id="MBW3466911.1"/>
    </source>
</evidence>
<dbReference type="InterPro" id="IPR000182">
    <property type="entry name" value="GNAT_dom"/>
</dbReference>
<dbReference type="Proteomes" id="UP000727490">
    <property type="component" value="Unassembled WGS sequence"/>
</dbReference>
<sequence>MENKIPCQVTIRQEVSGDYNDVHKLNVTAFGRDDEAELVEALRKNHSIFVPELSIVATEKGRIIGHILFTKIQIKDADGNLNESLCLAPMAVRPELQKKGIGGQMIRKGFEVAKRLGFKSIIVLGHQNYYPKFGFQSADKWNIMAPFQVPSNVFMAIELVVDGLKNISGTVIYPKEFEIV</sequence>
<dbReference type="PANTHER" id="PTHR43617">
    <property type="entry name" value="L-AMINO ACID N-ACETYLTRANSFERASE"/>
    <property type="match status" value="1"/>
</dbReference>